<reference evidence="2 3" key="1">
    <citation type="submission" date="2019-03" db="EMBL/GenBank/DDBJ databases">
        <title>Genomic Encyclopedia of Type Strains, Phase IV (KMG-IV): sequencing the most valuable type-strain genomes for metagenomic binning, comparative biology and taxonomic classification.</title>
        <authorList>
            <person name="Goeker M."/>
        </authorList>
    </citation>
    <scope>NUCLEOTIDE SEQUENCE [LARGE SCALE GENOMIC DNA]</scope>
    <source>
        <strain evidence="2 3">DSM 24179</strain>
    </source>
</reference>
<comment type="caution">
    <text evidence="2">The sequence shown here is derived from an EMBL/GenBank/DDBJ whole genome shotgun (WGS) entry which is preliminary data.</text>
</comment>
<dbReference type="Proteomes" id="UP000295221">
    <property type="component" value="Unassembled WGS sequence"/>
</dbReference>
<evidence type="ECO:0000256" key="1">
    <source>
        <dbReference type="SAM" id="Phobius"/>
    </source>
</evidence>
<evidence type="ECO:0000313" key="3">
    <source>
        <dbReference type="Proteomes" id="UP000295221"/>
    </source>
</evidence>
<accession>A0A4R2GI96</accession>
<keyword evidence="1" id="KW-1133">Transmembrane helix</keyword>
<keyword evidence="3" id="KW-1185">Reference proteome</keyword>
<keyword evidence="1" id="KW-0812">Transmembrane</keyword>
<feature type="transmembrane region" description="Helical" evidence="1">
    <location>
        <begin position="51"/>
        <end position="73"/>
    </location>
</feature>
<dbReference type="RefSeq" id="WP_132433529.1">
    <property type="nucleotide sequence ID" value="NZ_SLWK01000005.1"/>
</dbReference>
<dbReference type="OrthoDB" id="1122982at2"/>
<organism evidence="2 3">
    <name type="scientific">Natronoflexus pectinivorans</name>
    <dbReference type="NCBI Taxonomy" id="682526"/>
    <lineage>
        <taxon>Bacteria</taxon>
        <taxon>Pseudomonadati</taxon>
        <taxon>Bacteroidota</taxon>
        <taxon>Bacteroidia</taxon>
        <taxon>Marinilabiliales</taxon>
        <taxon>Marinilabiliaceae</taxon>
        <taxon>Natronoflexus</taxon>
    </lineage>
</organism>
<name>A0A4R2GI96_9BACT</name>
<feature type="transmembrane region" description="Helical" evidence="1">
    <location>
        <begin position="23"/>
        <end position="45"/>
    </location>
</feature>
<proteinExistence type="predicted"/>
<evidence type="ECO:0008006" key="4">
    <source>
        <dbReference type="Google" id="ProtNLM"/>
    </source>
</evidence>
<sequence>MKQFIIYGSKGPALGFLGRINQILYISLVLLLGFIMLFSVAIGILELPFKLIFYPLSMWLVLLSLSTGFNFYLNKVMIPIGILEREAKAMKKSIGDYSRIFRDSDIEKISTKSHLKGWLFVDSNKTIIVTISTKAKENISFVIKNNSENHPQITFEEITKSIRTIK</sequence>
<dbReference type="AlphaFoldDB" id="A0A4R2GI96"/>
<keyword evidence="1" id="KW-0472">Membrane</keyword>
<dbReference type="EMBL" id="SLWK01000005">
    <property type="protein sequence ID" value="TCO08218.1"/>
    <property type="molecule type" value="Genomic_DNA"/>
</dbReference>
<gene>
    <name evidence="2" type="ORF">EV194_10520</name>
</gene>
<protein>
    <recommendedName>
        <fullName evidence="4">YcxB-like protein</fullName>
    </recommendedName>
</protein>
<evidence type="ECO:0000313" key="2">
    <source>
        <dbReference type="EMBL" id="TCO08218.1"/>
    </source>
</evidence>